<comment type="subcellular location">
    <subcellularLocation>
        <location evidence="1">Membrane</location>
        <topology evidence="1">Multi-pass membrane protein</topology>
    </subcellularLocation>
</comment>
<evidence type="ECO:0000313" key="14">
    <source>
        <dbReference type="Proteomes" id="UP000037247"/>
    </source>
</evidence>
<keyword evidence="14" id="KW-1185">Reference proteome</keyword>
<evidence type="ECO:0000256" key="8">
    <source>
        <dbReference type="ARBA" id="ARBA00023065"/>
    </source>
</evidence>
<evidence type="ECO:0000256" key="10">
    <source>
        <dbReference type="ARBA" id="ARBA00023201"/>
    </source>
</evidence>
<feature type="transmembrane region" description="Helical" evidence="11">
    <location>
        <begin position="170"/>
        <end position="194"/>
    </location>
</feature>
<dbReference type="Pfam" id="PF00999">
    <property type="entry name" value="Na_H_Exchanger"/>
    <property type="match status" value="1"/>
</dbReference>
<keyword evidence="6 11" id="KW-1133">Transmembrane helix</keyword>
<comment type="caution">
    <text evidence="13">The sequence shown here is derived from an EMBL/GenBank/DDBJ whole genome shotgun (WGS) entry which is preliminary data.</text>
</comment>
<feature type="transmembrane region" description="Helical" evidence="11">
    <location>
        <begin position="95"/>
        <end position="117"/>
    </location>
</feature>
<evidence type="ECO:0000256" key="9">
    <source>
        <dbReference type="ARBA" id="ARBA00023136"/>
    </source>
</evidence>
<keyword evidence="4" id="KW-0050">Antiport</keyword>
<dbReference type="InterPro" id="IPR038770">
    <property type="entry name" value="Na+/solute_symporter_sf"/>
</dbReference>
<evidence type="ECO:0000256" key="3">
    <source>
        <dbReference type="ARBA" id="ARBA00022448"/>
    </source>
</evidence>
<evidence type="ECO:0000256" key="4">
    <source>
        <dbReference type="ARBA" id="ARBA00022449"/>
    </source>
</evidence>
<evidence type="ECO:0000256" key="5">
    <source>
        <dbReference type="ARBA" id="ARBA00022692"/>
    </source>
</evidence>
<reference evidence="13 14" key="1">
    <citation type="submission" date="2015-05" db="EMBL/GenBank/DDBJ databases">
        <title>Draft genome sequence of the bacterium Gordonia jacobaea a new member of the Gordonia genus.</title>
        <authorList>
            <person name="Jimenez-Galisteo G."/>
            <person name="Dominguez A."/>
            <person name="Munoz E."/>
            <person name="Vinas M."/>
        </authorList>
    </citation>
    <scope>NUCLEOTIDE SEQUENCE [LARGE SCALE GENOMIC DNA]</scope>
    <source>
        <strain evidence="14">mv1</strain>
    </source>
</reference>
<dbReference type="EMBL" id="LDTZ01000013">
    <property type="protein sequence ID" value="KNA93259.1"/>
    <property type="molecule type" value="Genomic_DNA"/>
</dbReference>
<comment type="similarity">
    <text evidence="2">Belongs to the monovalent cation:proton antiporter 2 (CPA2) transporter (TC 2.A.37) family.</text>
</comment>
<protein>
    <submittedName>
        <fullName evidence="13">Antiporter</fullName>
    </submittedName>
</protein>
<name>A0ABR5IHQ7_9ACTN</name>
<evidence type="ECO:0000256" key="1">
    <source>
        <dbReference type="ARBA" id="ARBA00004141"/>
    </source>
</evidence>
<feature type="domain" description="Cation/H+ exchanger transmembrane" evidence="12">
    <location>
        <begin position="11"/>
        <end position="399"/>
    </location>
</feature>
<evidence type="ECO:0000256" key="7">
    <source>
        <dbReference type="ARBA" id="ARBA00023053"/>
    </source>
</evidence>
<feature type="transmembrane region" description="Helical" evidence="11">
    <location>
        <begin position="63"/>
        <end position="83"/>
    </location>
</feature>
<evidence type="ECO:0000256" key="6">
    <source>
        <dbReference type="ARBA" id="ARBA00022989"/>
    </source>
</evidence>
<feature type="transmembrane region" description="Helical" evidence="11">
    <location>
        <begin position="283"/>
        <end position="301"/>
    </location>
</feature>
<keyword evidence="7" id="KW-0915">Sodium</keyword>
<keyword evidence="5 11" id="KW-0812">Transmembrane</keyword>
<feature type="transmembrane region" description="Helical" evidence="11">
    <location>
        <begin position="313"/>
        <end position="336"/>
    </location>
</feature>
<keyword evidence="9 11" id="KW-0472">Membrane</keyword>
<feature type="transmembrane region" description="Helical" evidence="11">
    <location>
        <begin position="357"/>
        <end position="373"/>
    </location>
</feature>
<keyword evidence="10" id="KW-0739">Sodium transport</keyword>
<evidence type="ECO:0000256" key="11">
    <source>
        <dbReference type="SAM" id="Phobius"/>
    </source>
</evidence>
<evidence type="ECO:0000313" key="13">
    <source>
        <dbReference type="EMBL" id="KNA93259.1"/>
    </source>
</evidence>
<feature type="transmembrane region" description="Helical" evidence="11">
    <location>
        <begin position="379"/>
        <end position="400"/>
    </location>
</feature>
<keyword evidence="3" id="KW-0813">Transport</keyword>
<keyword evidence="8" id="KW-0406">Ion transport</keyword>
<sequence length="422" mass="42074">MLTALALILGAALVCGAIARRLGFPSMAGELVAGVLLGPSVLGMVAPQVTGVVVDADGAPTTAISAVGTLAVVLLVGLAATELDGPFLRGNARTIGVVSGVSFVIPLVAGIGIGLVLPAEYLGDGSNTGDATSTTEFAVLLGVAMSVSAIPVIARILGDLHLLQTRLGRLILSAGTLTDLAAWLALAAVSALVTVGLRGWHLPLTLLAMIGSVAVALVARPVIGRVLSRLESGGHDAQSAAVMVIAMVAGAAATEALHLEAVLGALLAGIACGRRPERVVAPLRLVTTAVLAPVFLASAGLHVDLRVLASPGVAGVAVGVITVAVVAKLLGGYLGARLARLSRWESMAVGSGLNARGVVEIIIATTGLSLGVFSEETYMIVVVMAVVTSVMAGPMVAAAARRCRQEAGQSDLVGAESAQHGT</sequence>
<feature type="transmembrane region" description="Helical" evidence="11">
    <location>
        <begin position="137"/>
        <end position="158"/>
    </location>
</feature>
<dbReference type="Proteomes" id="UP000037247">
    <property type="component" value="Unassembled WGS sequence"/>
</dbReference>
<proteinExistence type="inferred from homology"/>
<dbReference type="RefSeq" id="WP_049697346.1">
    <property type="nucleotide sequence ID" value="NZ_JAQDQF010000001.1"/>
</dbReference>
<dbReference type="InterPro" id="IPR006153">
    <property type="entry name" value="Cation/H_exchanger_TM"/>
</dbReference>
<dbReference type="PANTHER" id="PTHR43562:SF3">
    <property type="entry name" value="SODIUM ION_PROTON EXCHANGER (EUROFUNG)"/>
    <property type="match status" value="1"/>
</dbReference>
<feature type="transmembrane region" description="Helical" evidence="11">
    <location>
        <begin position="200"/>
        <end position="219"/>
    </location>
</feature>
<dbReference type="PANTHER" id="PTHR43562">
    <property type="entry name" value="NAPA-TYPE SODIUM/HYDROGEN ANTIPORTER"/>
    <property type="match status" value="1"/>
</dbReference>
<gene>
    <name evidence="13" type="ORF">ABW18_02275</name>
</gene>
<accession>A0ABR5IHQ7</accession>
<organism evidence="13 14">
    <name type="scientific">Gordonia jacobaea</name>
    <dbReference type="NCBI Taxonomy" id="122202"/>
    <lineage>
        <taxon>Bacteria</taxon>
        <taxon>Bacillati</taxon>
        <taxon>Actinomycetota</taxon>
        <taxon>Actinomycetes</taxon>
        <taxon>Mycobacteriales</taxon>
        <taxon>Gordoniaceae</taxon>
        <taxon>Gordonia</taxon>
    </lineage>
</organism>
<dbReference type="Gene3D" id="1.20.1530.20">
    <property type="match status" value="1"/>
</dbReference>
<evidence type="ECO:0000259" key="12">
    <source>
        <dbReference type="Pfam" id="PF00999"/>
    </source>
</evidence>
<evidence type="ECO:0000256" key="2">
    <source>
        <dbReference type="ARBA" id="ARBA00005551"/>
    </source>
</evidence>